<dbReference type="Pfam" id="PF08881">
    <property type="entry name" value="CVNH"/>
    <property type="match status" value="2"/>
</dbReference>
<dbReference type="EMBL" id="SRPY01000386">
    <property type="protein sequence ID" value="KAG5925327.1"/>
    <property type="molecule type" value="Genomic_DNA"/>
</dbReference>
<reference evidence="2" key="1">
    <citation type="journal article" date="2020" name="bioRxiv">
        <title>Whole genome comparisons of ergot fungi reveals the divergence and evolution of species within the genus Claviceps are the result of varying mechanisms driving genome evolution and host range expansion.</title>
        <authorList>
            <person name="Wyka S.A."/>
            <person name="Mondo S.J."/>
            <person name="Liu M."/>
            <person name="Dettman J."/>
            <person name="Nalam V."/>
            <person name="Broders K.D."/>
        </authorList>
    </citation>
    <scope>NUCLEOTIDE SEQUENCE</scope>
    <source>
        <strain evidence="2">CCC 489</strain>
    </source>
</reference>
<organism evidence="2 3">
    <name type="scientific">Claviceps africana</name>
    <dbReference type="NCBI Taxonomy" id="83212"/>
    <lineage>
        <taxon>Eukaryota</taxon>
        <taxon>Fungi</taxon>
        <taxon>Dikarya</taxon>
        <taxon>Ascomycota</taxon>
        <taxon>Pezizomycotina</taxon>
        <taxon>Sordariomycetes</taxon>
        <taxon>Hypocreomycetidae</taxon>
        <taxon>Hypocreales</taxon>
        <taxon>Clavicipitaceae</taxon>
        <taxon>Claviceps</taxon>
    </lineage>
</organism>
<feature type="domain" description="Cyanovirin-N" evidence="1">
    <location>
        <begin position="1"/>
        <end position="88"/>
    </location>
</feature>
<evidence type="ECO:0000313" key="3">
    <source>
        <dbReference type="Proteomes" id="UP000811619"/>
    </source>
</evidence>
<keyword evidence="3" id="KW-1185">Reference proteome</keyword>
<sequence>MSISTTISLRQHAYKSGDPVKSSLDLSKHIWNSNGVISLSETDTDFFTGAIDVQLNGTLLSANLGNNKTRTDIDLNLFVANENGSLVFHKPSESLLLSGCCYLLEGKNKLQGLCMGLDGKYHFSEIDLDKHYKNSNGSFATGEDFSHSANYSYIKVSSKQVLLYAELHGKTFWREEDFYYLDEVDLAHNILIRNGEFRYEEQIRPYEPVPSVRIHPVSAPVSSLAMQLEDLLAPLSKLPIATSVGIVAEKQIAEGIEDPNVDEFDE</sequence>
<comment type="caution">
    <text evidence="2">The sequence shown here is derived from an EMBL/GenBank/DDBJ whole genome shotgun (WGS) entry which is preliminary data.</text>
</comment>
<evidence type="ECO:0000313" key="2">
    <source>
        <dbReference type="EMBL" id="KAG5925327.1"/>
    </source>
</evidence>
<dbReference type="InterPro" id="IPR036673">
    <property type="entry name" value="Cyanovirin-N_sf"/>
</dbReference>
<dbReference type="SMART" id="SM01111">
    <property type="entry name" value="CVNH"/>
    <property type="match status" value="2"/>
</dbReference>
<feature type="non-terminal residue" evidence="2">
    <location>
        <position position="1"/>
    </location>
</feature>
<protein>
    <recommendedName>
        <fullName evidence="1">Cyanovirin-N domain-containing protein</fullName>
    </recommendedName>
</protein>
<dbReference type="SUPFAM" id="SSF51322">
    <property type="entry name" value="Cyanovirin-N"/>
    <property type="match status" value="2"/>
</dbReference>
<dbReference type="PANTHER" id="PTHR42076">
    <property type="entry name" value="CYANOVIRIN-N HOMOLOG"/>
    <property type="match status" value="1"/>
</dbReference>
<name>A0A8K0J5B9_9HYPO</name>
<dbReference type="OrthoDB" id="2441380at2759"/>
<dbReference type="Gene3D" id="2.30.60.10">
    <property type="entry name" value="Cyanovirin-N"/>
    <property type="match status" value="2"/>
</dbReference>
<gene>
    <name evidence="2" type="ORF">E4U42_004408</name>
</gene>
<proteinExistence type="predicted"/>
<dbReference type="Proteomes" id="UP000811619">
    <property type="component" value="Unassembled WGS sequence"/>
</dbReference>
<dbReference type="PANTHER" id="PTHR42076:SF1">
    <property type="entry name" value="CYANOVIRIN-N DOMAIN-CONTAINING PROTEIN"/>
    <property type="match status" value="1"/>
</dbReference>
<accession>A0A8K0J5B9</accession>
<dbReference type="InterPro" id="IPR011058">
    <property type="entry name" value="Cyanovirin-N"/>
</dbReference>
<feature type="domain" description="Cyanovirin-N" evidence="1">
    <location>
        <begin position="94"/>
        <end position="199"/>
    </location>
</feature>
<dbReference type="AlphaFoldDB" id="A0A8K0J5B9"/>
<evidence type="ECO:0000259" key="1">
    <source>
        <dbReference type="SMART" id="SM01111"/>
    </source>
</evidence>